<accession>A0A0P8YCX9</accession>
<dbReference type="PANTHER" id="PTHR11461:SF211">
    <property type="entry name" value="GH10112P-RELATED"/>
    <property type="match status" value="1"/>
</dbReference>
<dbReference type="PANTHER" id="PTHR11461">
    <property type="entry name" value="SERINE PROTEASE INHIBITOR, SERPIN"/>
    <property type="match status" value="1"/>
</dbReference>
<dbReference type="Proteomes" id="UP000007801">
    <property type="component" value="Unassembled WGS sequence"/>
</dbReference>
<dbReference type="InterPro" id="IPR042185">
    <property type="entry name" value="Serpin_sf_2"/>
</dbReference>
<evidence type="ECO:0000313" key="8">
    <source>
        <dbReference type="Proteomes" id="UP000007801"/>
    </source>
</evidence>
<dbReference type="EMBL" id="CH902619">
    <property type="protein sequence ID" value="KPU76833.1"/>
    <property type="molecule type" value="Genomic_DNA"/>
</dbReference>
<feature type="chain" id="PRO_5006154436" description="Serpin domain-containing protein" evidence="5">
    <location>
        <begin position="23"/>
        <end position="378"/>
    </location>
</feature>
<keyword evidence="5" id="KW-0732">Signal</keyword>
<keyword evidence="8" id="KW-1185">Reference proteome</keyword>
<dbReference type="GO" id="GO:0004867">
    <property type="term" value="F:serine-type endopeptidase inhibitor activity"/>
    <property type="evidence" value="ECO:0007669"/>
    <property type="project" value="UniProtKB-KW"/>
</dbReference>
<dbReference type="SMR" id="A0A0P8YCX9"/>
<organism evidence="7 8">
    <name type="scientific">Drosophila ananassae</name>
    <name type="common">Fruit fly</name>
    <dbReference type="NCBI Taxonomy" id="7217"/>
    <lineage>
        <taxon>Eukaryota</taxon>
        <taxon>Metazoa</taxon>
        <taxon>Ecdysozoa</taxon>
        <taxon>Arthropoda</taxon>
        <taxon>Hexapoda</taxon>
        <taxon>Insecta</taxon>
        <taxon>Pterygota</taxon>
        <taxon>Neoptera</taxon>
        <taxon>Endopterygota</taxon>
        <taxon>Diptera</taxon>
        <taxon>Brachycera</taxon>
        <taxon>Muscomorpha</taxon>
        <taxon>Ephydroidea</taxon>
        <taxon>Drosophilidae</taxon>
        <taxon>Drosophila</taxon>
        <taxon>Sophophora</taxon>
    </lineage>
</organism>
<dbReference type="InterPro" id="IPR036186">
    <property type="entry name" value="Serpin_sf"/>
</dbReference>
<feature type="domain" description="Serpin" evidence="6">
    <location>
        <begin position="39"/>
        <end position="376"/>
    </location>
</feature>
<evidence type="ECO:0000256" key="1">
    <source>
        <dbReference type="ARBA" id="ARBA00009500"/>
    </source>
</evidence>
<reference evidence="7 8" key="1">
    <citation type="journal article" date="2007" name="Nature">
        <title>Evolution of genes and genomes on the Drosophila phylogeny.</title>
        <authorList>
            <consortium name="Drosophila 12 Genomes Consortium"/>
            <person name="Clark A.G."/>
            <person name="Eisen M.B."/>
            <person name="Smith D.R."/>
            <person name="Bergman C.M."/>
            <person name="Oliver B."/>
            <person name="Markow T.A."/>
            <person name="Kaufman T.C."/>
            <person name="Kellis M."/>
            <person name="Gelbart W."/>
            <person name="Iyer V.N."/>
            <person name="Pollard D.A."/>
            <person name="Sackton T.B."/>
            <person name="Larracuente A.M."/>
            <person name="Singh N.D."/>
            <person name="Abad J.P."/>
            <person name="Abt D.N."/>
            <person name="Adryan B."/>
            <person name="Aguade M."/>
            <person name="Akashi H."/>
            <person name="Anderson W.W."/>
            <person name="Aquadro C.F."/>
            <person name="Ardell D.H."/>
            <person name="Arguello R."/>
            <person name="Artieri C.G."/>
            <person name="Barbash D.A."/>
            <person name="Barker D."/>
            <person name="Barsanti P."/>
            <person name="Batterham P."/>
            <person name="Batzoglou S."/>
            <person name="Begun D."/>
            <person name="Bhutkar A."/>
            <person name="Blanco E."/>
            <person name="Bosak S.A."/>
            <person name="Bradley R.K."/>
            <person name="Brand A.D."/>
            <person name="Brent M.R."/>
            <person name="Brooks A.N."/>
            <person name="Brown R.H."/>
            <person name="Butlin R.K."/>
            <person name="Caggese C."/>
            <person name="Calvi B.R."/>
            <person name="Bernardo de Carvalho A."/>
            <person name="Caspi A."/>
            <person name="Castrezana S."/>
            <person name="Celniker S.E."/>
            <person name="Chang J.L."/>
            <person name="Chapple C."/>
            <person name="Chatterji S."/>
            <person name="Chinwalla A."/>
            <person name="Civetta A."/>
            <person name="Clifton S.W."/>
            <person name="Comeron J.M."/>
            <person name="Costello J.C."/>
            <person name="Coyne J.A."/>
            <person name="Daub J."/>
            <person name="David R.G."/>
            <person name="Delcher A.L."/>
            <person name="Delehaunty K."/>
            <person name="Do C.B."/>
            <person name="Ebling H."/>
            <person name="Edwards K."/>
            <person name="Eickbush T."/>
            <person name="Evans J.D."/>
            <person name="Filipski A."/>
            <person name="Findeiss S."/>
            <person name="Freyhult E."/>
            <person name="Fulton L."/>
            <person name="Fulton R."/>
            <person name="Garcia A.C."/>
            <person name="Gardiner A."/>
            <person name="Garfield D.A."/>
            <person name="Garvin B.E."/>
            <person name="Gibson G."/>
            <person name="Gilbert D."/>
            <person name="Gnerre S."/>
            <person name="Godfrey J."/>
            <person name="Good R."/>
            <person name="Gotea V."/>
            <person name="Gravely B."/>
            <person name="Greenberg A.J."/>
            <person name="Griffiths-Jones S."/>
            <person name="Gross S."/>
            <person name="Guigo R."/>
            <person name="Gustafson E.A."/>
            <person name="Haerty W."/>
            <person name="Hahn M.W."/>
            <person name="Halligan D.L."/>
            <person name="Halpern A.L."/>
            <person name="Halter G.M."/>
            <person name="Han M.V."/>
            <person name="Heger A."/>
            <person name="Hillier L."/>
            <person name="Hinrichs A.S."/>
            <person name="Holmes I."/>
            <person name="Hoskins R.A."/>
            <person name="Hubisz M.J."/>
            <person name="Hultmark D."/>
            <person name="Huntley M.A."/>
            <person name="Jaffe D.B."/>
            <person name="Jagadeeshan S."/>
            <person name="Jeck W.R."/>
            <person name="Johnson J."/>
            <person name="Jones C.D."/>
            <person name="Jordan W.C."/>
            <person name="Karpen G.H."/>
            <person name="Kataoka E."/>
            <person name="Keightley P.D."/>
            <person name="Kheradpour P."/>
            <person name="Kirkness E.F."/>
            <person name="Koerich L.B."/>
            <person name="Kristiansen K."/>
            <person name="Kudrna D."/>
            <person name="Kulathinal R.J."/>
            <person name="Kumar S."/>
            <person name="Kwok R."/>
            <person name="Lander E."/>
            <person name="Langley C.H."/>
            <person name="Lapoint R."/>
            <person name="Lazzaro B.P."/>
            <person name="Lee S.J."/>
            <person name="Levesque L."/>
            <person name="Li R."/>
            <person name="Lin C.F."/>
            <person name="Lin M.F."/>
            <person name="Lindblad-Toh K."/>
            <person name="Llopart A."/>
            <person name="Long M."/>
            <person name="Low L."/>
            <person name="Lozovsky E."/>
            <person name="Lu J."/>
            <person name="Luo M."/>
            <person name="Machado C.A."/>
            <person name="Makalowski W."/>
            <person name="Marzo M."/>
            <person name="Matsuda M."/>
            <person name="Matzkin L."/>
            <person name="McAllister B."/>
            <person name="McBride C.S."/>
            <person name="McKernan B."/>
            <person name="McKernan K."/>
            <person name="Mendez-Lago M."/>
            <person name="Minx P."/>
            <person name="Mollenhauer M.U."/>
            <person name="Montooth K."/>
            <person name="Mount S.M."/>
            <person name="Mu X."/>
            <person name="Myers E."/>
            <person name="Negre B."/>
            <person name="Newfeld S."/>
            <person name="Nielsen R."/>
            <person name="Noor M.A."/>
            <person name="O'Grady P."/>
            <person name="Pachter L."/>
            <person name="Papaceit M."/>
            <person name="Parisi M.J."/>
            <person name="Parisi M."/>
            <person name="Parts L."/>
            <person name="Pedersen J.S."/>
            <person name="Pesole G."/>
            <person name="Phillippy A.M."/>
            <person name="Ponting C.P."/>
            <person name="Pop M."/>
            <person name="Porcelli D."/>
            <person name="Powell J.R."/>
            <person name="Prohaska S."/>
            <person name="Pruitt K."/>
            <person name="Puig M."/>
            <person name="Quesneville H."/>
            <person name="Ram K.R."/>
            <person name="Rand D."/>
            <person name="Rasmussen M.D."/>
            <person name="Reed L.K."/>
            <person name="Reenan R."/>
            <person name="Reily A."/>
            <person name="Remington K.A."/>
            <person name="Rieger T.T."/>
            <person name="Ritchie M.G."/>
            <person name="Robin C."/>
            <person name="Rogers Y.H."/>
            <person name="Rohde C."/>
            <person name="Rozas J."/>
            <person name="Rubenfield M.J."/>
            <person name="Ruiz A."/>
            <person name="Russo S."/>
            <person name="Salzberg S.L."/>
            <person name="Sanchez-Gracia A."/>
            <person name="Saranga D.J."/>
            <person name="Sato H."/>
            <person name="Schaeffer S.W."/>
            <person name="Schatz M.C."/>
            <person name="Schlenke T."/>
            <person name="Schwartz R."/>
            <person name="Segarra C."/>
            <person name="Singh R.S."/>
            <person name="Sirot L."/>
            <person name="Sirota M."/>
            <person name="Sisneros N.B."/>
            <person name="Smith C.D."/>
            <person name="Smith T.F."/>
            <person name="Spieth J."/>
            <person name="Stage D.E."/>
            <person name="Stark A."/>
            <person name="Stephan W."/>
            <person name="Strausberg R.L."/>
            <person name="Strempel S."/>
            <person name="Sturgill D."/>
            <person name="Sutton G."/>
            <person name="Sutton G.G."/>
            <person name="Tao W."/>
            <person name="Teichmann S."/>
            <person name="Tobari Y.N."/>
            <person name="Tomimura Y."/>
            <person name="Tsolas J.M."/>
            <person name="Valente V.L."/>
            <person name="Venter E."/>
            <person name="Venter J.C."/>
            <person name="Vicario S."/>
            <person name="Vieira F.G."/>
            <person name="Vilella A.J."/>
            <person name="Villasante A."/>
            <person name="Walenz B."/>
            <person name="Wang J."/>
            <person name="Wasserman M."/>
            <person name="Watts T."/>
            <person name="Wilson D."/>
            <person name="Wilson R.K."/>
            <person name="Wing R.A."/>
            <person name="Wolfner M.F."/>
            <person name="Wong A."/>
            <person name="Wong G.K."/>
            <person name="Wu C.I."/>
            <person name="Wu G."/>
            <person name="Yamamoto D."/>
            <person name="Yang H.P."/>
            <person name="Yang S.P."/>
            <person name="Yorke J.A."/>
            <person name="Yoshida K."/>
            <person name="Zdobnov E."/>
            <person name="Zhang P."/>
            <person name="Zhang Y."/>
            <person name="Zimin A.V."/>
            <person name="Baldwin J."/>
            <person name="Abdouelleil A."/>
            <person name="Abdulkadir J."/>
            <person name="Abebe A."/>
            <person name="Abera B."/>
            <person name="Abreu J."/>
            <person name="Acer S.C."/>
            <person name="Aftuck L."/>
            <person name="Alexander A."/>
            <person name="An P."/>
            <person name="Anderson E."/>
            <person name="Anderson S."/>
            <person name="Arachi H."/>
            <person name="Azer M."/>
            <person name="Bachantsang P."/>
            <person name="Barry A."/>
            <person name="Bayul T."/>
            <person name="Berlin A."/>
            <person name="Bessette D."/>
            <person name="Bloom T."/>
            <person name="Blye J."/>
            <person name="Boguslavskiy L."/>
            <person name="Bonnet C."/>
            <person name="Boukhgalter B."/>
            <person name="Bourzgui I."/>
            <person name="Brown A."/>
            <person name="Cahill P."/>
            <person name="Channer S."/>
            <person name="Cheshatsang Y."/>
            <person name="Chuda L."/>
            <person name="Citroen M."/>
            <person name="Collymore A."/>
            <person name="Cooke P."/>
            <person name="Costello M."/>
            <person name="D'Aco K."/>
            <person name="Daza R."/>
            <person name="De Haan G."/>
            <person name="DeGray S."/>
            <person name="DeMaso C."/>
            <person name="Dhargay N."/>
            <person name="Dooley K."/>
            <person name="Dooley E."/>
            <person name="Doricent M."/>
            <person name="Dorje P."/>
            <person name="Dorjee K."/>
            <person name="Dupes A."/>
            <person name="Elong R."/>
            <person name="Falk J."/>
            <person name="Farina A."/>
            <person name="Faro S."/>
            <person name="Ferguson D."/>
            <person name="Fisher S."/>
            <person name="Foley C.D."/>
            <person name="Franke A."/>
            <person name="Friedrich D."/>
            <person name="Gadbois L."/>
            <person name="Gearin G."/>
            <person name="Gearin C.R."/>
            <person name="Giannoukos G."/>
            <person name="Goode T."/>
            <person name="Graham J."/>
            <person name="Grandbois E."/>
            <person name="Grewal S."/>
            <person name="Gyaltsen K."/>
            <person name="Hafez N."/>
            <person name="Hagos B."/>
            <person name="Hall J."/>
            <person name="Henson C."/>
            <person name="Hollinger A."/>
            <person name="Honan T."/>
            <person name="Huard M.D."/>
            <person name="Hughes L."/>
            <person name="Hurhula B."/>
            <person name="Husby M.E."/>
            <person name="Kamat A."/>
            <person name="Kanga B."/>
            <person name="Kashin S."/>
            <person name="Khazanovich D."/>
            <person name="Kisner P."/>
            <person name="Lance K."/>
            <person name="Lara M."/>
            <person name="Lee W."/>
            <person name="Lennon N."/>
            <person name="Letendre F."/>
            <person name="LeVine R."/>
            <person name="Lipovsky A."/>
            <person name="Liu X."/>
            <person name="Liu J."/>
            <person name="Liu S."/>
            <person name="Lokyitsang T."/>
            <person name="Lokyitsang Y."/>
            <person name="Lubonja R."/>
            <person name="Lui A."/>
            <person name="MacDonald P."/>
            <person name="Magnisalis V."/>
            <person name="Maru K."/>
            <person name="Matthews C."/>
            <person name="McCusker W."/>
            <person name="McDonough S."/>
            <person name="Mehta T."/>
            <person name="Meldrim J."/>
            <person name="Meneus L."/>
            <person name="Mihai O."/>
            <person name="Mihalev A."/>
            <person name="Mihova T."/>
            <person name="Mittelman R."/>
            <person name="Mlenga V."/>
            <person name="Montmayeur A."/>
            <person name="Mulrain L."/>
            <person name="Navidi A."/>
            <person name="Naylor J."/>
            <person name="Negash T."/>
            <person name="Nguyen T."/>
            <person name="Nguyen N."/>
            <person name="Nicol R."/>
            <person name="Norbu C."/>
            <person name="Norbu N."/>
            <person name="Novod N."/>
            <person name="O'Neill B."/>
            <person name="Osman S."/>
            <person name="Markiewicz E."/>
            <person name="Oyono O.L."/>
            <person name="Patti C."/>
            <person name="Phunkhang P."/>
            <person name="Pierre F."/>
            <person name="Priest M."/>
            <person name="Raghuraman S."/>
            <person name="Rege F."/>
            <person name="Reyes R."/>
            <person name="Rise C."/>
            <person name="Rogov P."/>
            <person name="Ross K."/>
            <person name="Ryan E."/>
            <person name="Settipalli S."/>
            <person name="Shea T."/>
            <person name="Sherpa N."/>
            <person name="Shi L."/>
            <person name="Shih D."/>
            <person name="Sparrow T."/>
            <person name="Spaulding J."/>
            <person name="Stalker J."/>
            <person name="Stange-Thomann N."/>
            <person name="Stavropoulos S."/>
            <person name="Stone C."/>
            <person name="Strader C."/>
            <person name="Tesfaye S."/>
            <person name="Thomson T."/>
            <person name="Thoulutsang Y."/>
            <person name="Thoulutsang D."/>
            <person name="Topham K."/>
            <person name="Topping I."/>
            <person name="Tsamla T."/>
            <person name="Vassiliev H."/>
            <person name="Vo A."/>
            <person name="Wangchuk T."/>
            <person name="Wangdi T."/>
            <person name="Weiand M."/>
            <person name="Wilkinson J."/>
            <person name="Wilson A."/>
            <person name="Yadav S."/>
            <person name="Young G."/>
            <person name="Yu Q."/>
            <person name="Zembek L."/>
            <person name="Zhong D."/>
            <person name="Zimmer A."/>
            <person name="Zwirko Z."/>
            <person name="Jaffe D.B."/>
            <person name="Alvarez P."/>
            <person name="Brockman W."/>
            <person name="Butler J."/>
            <person name="Chin C."/>
            <person name="Gnerre S."/>
            <person name="Grabherr M."/>
            <person name="Kleber M."/>
            <person name="Mauceli E."/>
            <person name="MacCallum I."/>
        </authorList>
    </citation>
    <scope>NUCLEOTIDE SEQUENCE [LARGE SCALE GENOMIC DNA]</scope>
    <source>
        <strain evidence="8">Tucson 14024-0371.13</strain>
    </source>
</reference>
<comment type="similarity">
    <text evidence="1 4">Belongs to the serpin family.</text>
</comment>
<sequence>MKRWLGFLQILVLGVILSSVLAYWGEERIPFPKDSNFAGEIYNMARNTLPYRVKSFVISPFGILRALRLLLFAVGPTSAAEIKRILYAESDRKVDPLFSPAPGSGFNETTIALVHNDIKINPKFAKNAREMKAFVYKTRFTPRHGVLLFNYIYDKIKLKPDLHYMNDNLYESFIHDATSRLLFVNYVNFQGRFEASLNFRQDTRMLALYSHIPEVKARVLGLPFKDSNSILLVLLPDSESLEVEEALRTVDLRKLRSRLKSTLMNVRMPLIHSFLCDNNKYNLRKILGKMGLKTVFDRANVDITAFGMKQPLDGIISYSTIFMRDEGVNEVYNPPLRQNLERFKGQDGLEFNVNRRFVYAIVDSENVYIIGNYYSEIY</sequence>
<protein>
    <recommendedName>
        <fullName evidence="6">Serpin domain-containing protein</fullName>
    </recommendedName>
</protein>
<name>A0A0P8YCX9_DROAN</name>
<dbReference type="InParanoid" id="A0A0P8YCX9"/>
<evidence type="ECO:0000256" key="4">
    <source>
        <dbReference type="RuleBase" id="RU000411"/>
    </source>
</evidence>
<keyword evidence="3" id="KW-0722">Serine protease inhibitor</keyword>
<evidence type="ECO:0000259" key="6">
    <source>
        <dbReference type="SMART" id="SM00093"/>
    </source>
</evidence>
<keyword evidence="2" id="KW-0646">Protease inhibitor</keyword>
<dbReference type="KEGG" id="dan:26513951"/>
<dbReference type="InterPro" id="IPR000215">
    <property type="entry name" value="Serpin_fam"/>
</dbReference>
<dbReference type="AlphaFoldDB" id="A0A0P8YCX9"/>
<dbReference type="Gene3D" id="2.30.39.10">
    <property type="entry name" value="Alpha-1-antitrypsin, domain 1"/>
    <property type="match status" value="1"/>
</dbReference>
<dbReference type="OrthoDB" id="7844628at2759"/>
<dbReference type="InterPro" id="IPR023796">
    <property type="entry name" value="Serpin_dom"/>
</dbReference>
<evidence type="ECO:0000256" key="3">
    <source>
        <dbReference type="ARBA" id="ARBA00022900"/>
    </source>
</evidence>
<dbReference type="GO" id="GO:0005615">
    <property type="term" value="C:extracellular space"/>
    <property type="evidence" value="ECO:0007669"/>
    <property type="project" value="InterPro"/>
</dbReference>
<evidence type="ECO:0000256" key="5">
    <source>
        <dbReference type="SAM" id="SignalP"/>
    </source>
</evidence>
<dbReference type="SUPFAM" id="SSF56574">
    <property type="entry name" value="Serpins"/>
    <property type="match status" value="1"/>
</dbReference>
<evidence type="ECO:0000313" key="7">
    <source>
        <dbReference type="EMBL" id="KPU76833.1"/>
    </source>
</evidence>
<feature type="signal peptide" evidence="5">
    <location>
        <begin position="1"/>
        <end position="22"/>
    </location>
</feature>
<dbReference type="Gene3D" id="3.30.497.10">
    <property type="entry name" value="Antithrombin, subunit I, domain 2"/>
    <property type="match status" value="2"/>
</dbReference>
<dbReference type="SMART" id="SM00093">
    <property type="entry name" value="SERPIN"/>
    <property type="match status" value="1"/>
</dbReference>
<evidence type="ECO:0000256" key="2">
    <source>
        <dbReference type="ARBA" id="ARBA00022690"/>
    </source>
</evidence>
<proteinExistence type="inferred from homology"/>
<dbReference type="InterPro" id="IPR042178">
    <property type="entry name" value="Serpin_sf_1"/>
</dbReference>
<dbReference type="Pfam" id="PF00079">
    <property type="entry name" value="Serpin"/>
    <property type="match status" value="1"/>
</dbReference>
<gene>
    <name evidence="7" type="primary">Dana\GF26542</name>
    <name evidence="7" type="ORF">GF26542</name>
</gene>